<proteinExistence type="predicted"/>
<dbReference type="RefSeq" id="WP_141652576.1">
    <property type="nucleotide sequence ID" value="NZ_ATTO01000032.1"/>
</dbReference>
<dbReference type="AlphaFoldDB" id="W6RQG2"/>
<gene>
    <name evidence="1" type="ORF">LPU83_pLPU83d_1040</name>
</gene>
<dbReference type="KEGG" id="rhl:LPU83_pLPU83d_1040"/>
<protein>
    <submittedName>
        <fullName evidence="1">Uncharacterized protein</fullName>
    </submittedName>
</protein>
<keyword evidence="1" id="KW-0614">Plasmid</keyword>
<dbReference type="EMBL" id="HG916855">
    <property type="protein sequence ID" value="CDM62410.1"/>
    <property type="molecule type" value="Genomic_DNA"/>
</dbReference>
<evidence type="ECO:0000313" key="2">
    <source>
        <dbReference type="Proteomes" id="UP000019443"/>
    </source>
</evidence>
<sequence>MQYAVVRESEICMIARSLAQAERERDYFSARYGKTVAIVAIEDDIGASARLQRRLSIRNPRDEI</sequence>
<organism evidence="1 2">
    <name type="scientific">Rhizobium favelukesii</name>
    <dbReference type="NCBI Taxonomy" id="348824"/>
    <lineage>
        <taxon>Bacteria</taxon>
        <taxon>Pseudomonadati</taxon>
        <taxon>Pseudomonadota</taxon>
        <taxon>Alphaproteobacteria</taxon>
        <taxon>Hyphomicrobiales</taxon>
        <taxon>Rhizobiaceae</taxon>
        <taxon>Rhizobium/Agrobacterium group</taxon>
        <taxon>Rhizobium</taxon>
    </lineage>
</organism>
<dbReference type="PATRIC" id="fig|348824.6.peg.6730"/>
<geneLocation type="plasmid" evidence="1 2">
    <name>pLPU83d</name>
</geneLocation>
<evidence type="ECO:0000313" key="1">
    <source>
        <dbReference type="EMBL" id="CDM62410.1"/>
    </source>
</evidence>
<dbReference type="HOGENOM" id="CLU_2864813_0_0_5"/>
<accession>W6RQG2</accession>
<keyword evidence="2" id="KW-1185">Reference proteome</keyword>
<reference evidence="1" key="1">
    <citation type="submission" date="2013-11" db="EMBL/GenBank/DDBJ databases">
        <title>Draft genome sequence of the broad-host-range Rhizobium sp. LPU83 strain, a member of the low-genetic diversity Oregon-like Rhizobium sp. group.</title>
        <authorList>
            <person name="Wibberg D."/>
            <person name="Puehler A."/>
            <person name="Schlueter A."/>
        </authorList>
    </citation>
    <scope>NUCLEOTIDE SEQUENCE [LARGE SCALE GENOMIC DNA]</scope>
    <source>
        <strain evidence="1">LPU83</strain>
        <plasmid evidence="1">pLPU83d</plasmid>
    </source>
</reference>
<name>W6RQG2_9HYPH</name>
<dbReference type="Proteomes" id="UP000019443">
    <property type="component" value="Plasmid pLPU83d"/>
</dbReference>